<dbReference type="GO" id="GO:0005524">
    <property type="term" value="F:ATP binding"/>
    <property type="evidence" value="ECO:0007669"/>
    <property type="project" value="UniProtKB-KW"/>
</dbReference>
<evidence type="ECO:0000256" key="1">
    <source>
        <dbReference type="ARBA" id="ARBA00006432"/>
    </source>
</evidence>
<dbReference type="InterPro" id="IPR042099">
    <property type="entry name" value="ANL_N_sf"/>
</dbReference>
<dbReference type="GO" id="GO:0016405">
    <property type="term" value="F:CoA-ligase activity"/>
    <property type="evidence" value="ECO:0007669"/>
    <property type="project" value="UniProtKB-ARBA"/>
</dbReference>
<dbReference type="InterPro" id="IPR020845">
    <property type="entry name" value="AMP-binding_CS"/>
</dbReference>
<keyword evidence="3" id="KW-0547">Nucleotide-binding</keyword>
<evidence type="ECO:0000256" key="4">
    <source>
        <dbReference type="ARBA" id="ARBA00022840"/>
    </source>
</evidence>
<dbReference type="GO" id="GO:0006633">
    <property type="term" value="P:fatty acid biosynthetic process"/>
    <property type="evidence" value="ECO:0007669"/>
    <property type="project" value="TreeGrafter"/>
</dbReference>
<feature type="domain" description="AMP-binding enzyme C-terminal" evidence="6">
    <location>
        <begin position="450"/>
        <end position="528"/>
    </location>
</feature>
<dbReference type="FunFam" id="3.30.300.30:FF:000005">
    <property type="entry name" value="Acyl-coenzyme A synthetase ACSM5, mitochondrial"/>
    <property type="match status" value="1"/>
</dbReference>
<dbReference type="PROSITE" id="PS00455">
    <property type="entry name" value="AMP_BINDING"/>
    <property type="match status" value="1"/>
</dbReference>
<dbReference type="GO" id="GO:0015645">
    <property type="term" value="F:fatty acid ligase activity"/>
    <property type="evidence" value="ECO:0007669"/>
    <property type="project" value="TreeGrafter"/>
</dbReference>
<dbReference type="Pfam" id="PF00501">
    <property type="entry name" value="AMP-binding"/>
    <property type="match status" value="1"/>
</dbReference>
<dbReference type="InterPro" id="IPR051087">
    <property type="entry name" value="Mitochondrial_ACSM"/>
</dbReference>
<comment type="similarity">
    <text evidence="1">Belongs to the ATP-dependent AMP-binding enzyme family.</text>
</comment>
<dbReference type="SUPFAM" id="SSF56801">
    <property type="entry name" value="Acetyl-CoA synthetase-like"/>
    <property type="match status" value="1"/>
</dbReference>
<dbReference type="AlphaFoldDB" id="A0A2S6MUM6"/>
<dbReference type="Pfam" id="PF13193">
    <property type="entry name" value="AMP-binding_C"/>
    <property type="match status" value="1"/>
</dbReference>
<dbReference type="PANTHER" id="PTHR43605">
    <property type="entry name" value="ACYL-COENZYME A SYNTHETASE"/>
    <property type="match status" value="1"/>
</dbReference>
<evidence type="ECO:0000256" key="3">
    <source>
        <dbReference type="ARBA" id="ARBA00022741"/>
    </source>
</evidence>
<dbReference type="RefSeq" id="WP_104510745.1">
    <property type="nucleotide sequence ID" value="NZ_JACIGC010000002.1"/>
</dbReference>
<accession>A0A2S6MUM6</accession>
<keyword evidence="2" id="KW-0436">Ligase</keyword>
<evidence type="ECO:0000313" key="8">
    <source>
        <dbReference type="Proteomes" id="UP000239089"/>
    </source>
</evidence>
<name>A0A2S6MUM6_9HYPH</name>
<dbReference type="InterPro" id="IPR025110">
    <property type="entry name" value="AMP-bd_C"/>
</dbReference>
<dbReference type="EMBL" id="NHSJ01000138">
    <property type="protein sequence ID" value="PPQ26052.1"/>
    <property type="molecule type" value="Genomic_DNA"/>
</dbReference>
<dbReference type="Gene3D" id="3.40.50.12780">
    <property type="entry name" value="N-terminal domain of ligase-like"/>
    <property type="match status" value="1"/>
</dbReference>
<feature type="domain" description="AMP-dependent synthetase/ligase" evidence="5">
    <location>
        <begin position="30"/>
        <end position="400"/>
    </location>
</feature>
<keyword evidence="4" id="KW-0067">ATP-binding</keyword>
<evidence type="ECO:0000259" key="5">
    <source>
        <dbReference type="Pfam" id="PF00501"/>
    </source>
</evidence>
<dbReference type="Proteomes" id="UP000239089">
    <property type="component" value="Unassembled WGS sequence"/>
</dbReference>
<evidence type="ECO:0000313" key="7">
    <source>
        <dbReference type="EMBL" id="PPQ26052.1"/>
    </source>
</evidence>
<dbReference type="PANTHER" id="PTHR43605:SF10">
    <property type="entry name" value="ACYL-COA SYNTHETASE MEDIUM CHAIN FAMILY MEMBER 3"/>
    <property type="match status" value="1"/>
</dbReference>
<dbReference type="OrthoDB" id="9803968at2"/>
<evidence type="ECO:0000256" key="2">
    <source>
        <dbReference type="ARBA" id="ARBA00022598"/>
    </source>
</evidence>
<keyword evidence="8" id="KW-1185">Reference proteome</keyword>
<dbReference type="GO" id="GO:0004321">
    <property type="term" value="F:fatty-acyl-CoA synthase activity"/>
    <property type="evidence" value="ECO:0007669"/>
    <property type="project" value="TreeGrafter"/>
</dbReference>
<evidence type="ECO:0000259" key="6">
    <source>
        <dbReference type="Pfam" id="PF13193"/>
    </source>
</evidence>
<reference evidence="7 8" key="1">
    <citation type="journal article" date="2018" name="Arch. Microbiol.">
        <title>New insights into the metabolic potential of the phototrophic purple bacterium Rhodopila globiformis DSM 161(T) from its draft genome sequence and evidence for a vanadium-dependent nitrogenase.</title>
        <authorList>
            <person name="Imhoff J.F."/>
            <person name="Rahn T."/>
            <person name="Kunzel S."/>
            <person name="Neulinger S.C."/>
        </authorList>
    </citation>
    <scope>NUCLEOTIDE SEQUENCE [LARGE SCALE GENOMIC DNA]</scope>
    <source>
        <strain evidence="7 8">DSM 16996</strain>
    </source>
</reference>
<gene>
    <name evidence="7" type="ORF">CCR94_23685</name>
</gene>
<dbReference type="GO" id="GO:0006637">
    <property type="term" value="P:acyl-CoA metabolic process"/>
    <property type="evidence" value="ECO:0007669"/>
    <property type="project" value="TreeGrafter"/>
</dbReference>
<sequence>MSRHDAYTANYRLFAWAIPRLYNIGVDVCDRWAAVDPERPAIIEIDSTDRPIPFSYGALRAESNRIAHALRKRGVGRGDIVALLLPQSRHVAAAHIAVYKLGAVALPLASLFGIDALAYRLTDSQTRALICDASGLAKIDEIGREKLPDLKNVLCLDGAAAGADDFFAAIARETEEFEPVATLADDPALMIYTSGTTGLAKGALHAHRVLLGHLPGVQMPHDGFPQQGDLMWTPADWAWAGGLLNVLLPSLHFGVAVIARHFRKFDPEAAFALMAKHQIRNAYIPPTALRMLRSVENPRGKYGFPLRTVNTGGESLGAETFHWGREQLGLTINESYGQTEVNLVLASSALWGVNRAGAIGKPVPGHDTAVIRPDGSICDDDETGEIAIRSPNPVMFLNYWKRPEATAEKFLGDWMLTGDRARRDKDGYVFFLGRDDDVISSAGYRIGPNEIEDGLLRHPAVANAAAVGKPDPLRGEIVKAFIVLKPGFSPSPELAKEIQVHAKNRLSAHSYPREIEFAAELPLTTSGKIIRRILRERG</sequence>
<dbReference type="InterPro" id="IPR045851">
    <property type="entry name" value="AMP-bd_C_sf"/>
</dbReference>
<protein>
    <submittedName>
        <fullName evidence="7">AMP-dependent synthetase</fullName>
    </submittedName>
</protein>
<proteinExistence type="inferred from homology"/>
<dbReference type="InterPro" id="IPR000873">
    <property type="entry name" value="AMP-dep_synth/lig_dom"/>
</dbReference>
<organism evidence="7 8">
    <name type="scientific">Rhodoblastus sphagnicola</name>
    <dbReference type="NCBI Taxonomy" id="333368"/>
    <lineage>
        <taxon>Bacteria</taxon>
        <taxon>Pseudomonadati</taxon>
        <taxon>Pseudomonadota</taxon>
        <taxon>Alphaproteobacteria</taxon>
        <taxon>Hyphomicrobiales</taxon>
        <taxon>Rhodoblastaceae</taxon>
        <taxon>Rhodoblastus</taxon>
    </lineage>
</organism>
<comment type="caution">
    <text evidence="7">The sequence shown here is derived from an EMBL/GenBank/DDBJ whole genome shotgun (WGS) entry which is preliminary data.</text>
</comment>
<dbReference type="Gene3D" id="3.30.300.30">
    <property type="match status" value="1"/>
</dbReference>